<comment type="caution">
    <text evidence="2">The sequence shown here is derived from an EMBL/GenBank/DDBJ whole genome shotgun (WGS) entry which is preliminary data.</text>
</comment>
<protein>
    <submittedName>
        <fullName evidence="2">Uncharacterized protein</fullName>
    </submittedName>
</protein>
<proteinExistence type="predicted"/>
<dbReference type="AlphaFoldDB" id="A0A645EX57"/>
<keyword evidence="1" id="KW-0472">Membrane</keyword>
<organism evidence="2">
    <name type="scientific">bioreactor metagenome</name>
    <dbReference type="NCBI Taxonomy" id="1076179"/>
    <lineage>
        <taxon>unclassified sequences</taxon>
        <taxon>metagenomes</taxon>
        <taxon>ecological metagenomes</taxon>
    </lineage>
</organism>
<dbReference type="EMBL" id="VSSQ01052561">
    <property type="protein sequence ID" value="MPN06635.1"/>
    <property type="molecule type" value="Genomic_DNA"/>
</dbReference>
<keyword evidence="1" id="KW-1133">Transmembrane helix</keyword>
<gene>
    <name evidence="2" type="ORF">SDC9_153891</name>
</gene>
<keyword evidence="1" id="KW-0812">Transmembrane</keyword>
<evidence type="ECO:0000313" key="2">
    <source>
        <dbReference type="EMBL" id="MPN06635.1"/>
    </source>
</evidence>
<sequence length="60" mass="6819">MDMVTTVTKAHSMAMRTVKRTFSSVFLVIVITSRFVMFVLIPKNGYGSPYQRQDIPHARG</sequence>
<evidence type="ECO:0000256" key="1">
    <source>
        <dbReference type="SAM" id="Phobius"/>
    </source>
</evidence>
<accession>A0A645EX57</accession>
<feature type="transmembrane region" description="Helical" evidence="1">
    <location>
        <begin position="21"/>
        <end position="41"/>
    </location>
</feature>
<reference evidence="2" key="1">
    <citation type="submission" date="2019-08" db="EMBL/GenBank/DDBJ databases">
        <authorList>
            <person name="Kucharzyk K."/>
            <person name="Murdoch R.W."/>
            <person name="Higgins S."/>
            <person name="Loffler F."/>
        </authorList>
    </citation>
    <scope>NUCLEOTIDE SEQUENCE</scope>
</reference>
<name>A0A645EX57_9ZZZZ</name>